<evidence type="ECO:0000313" key="2">
    <source>
        <dbReference type="Proteomes" id="UP001212337"/>
    </source>
</evidence>
<dbReference type="EMBL" id="JAQJVI010000079">
    <property type="protein sequence ID" value="MDA7024975.1"/>
    <property type="molecule type" value="Genomic_DNA"/>
</dbReference>
<name>A0ABT4WY55_PSEFR</name>
<protein>
    <submittedName>
        <fullName evidence="1">Uncharacterized protein</fullName>
    </submittedName>
</protein>
<gene>
    <name evidence="1" type="ORF">PI499_24195</name>
</gene>
<keyword evidence="2" id="KW-1185">Reference proteome</keyword>
<organism evidence="1 2">
    <name type="scientific">Pseudomonas fragi</name>
    <dbReference type="NCBI Taxonomy" id="296"/>
    <lineage>
        <taxon>Bacteria</taxon>
        <taxon>Pseudomonadati</taxon>
        <taxon>Pseudomonadota</taxon>
        <taxon>Gammaproteobacteria</taxon>
        <taxon>Pseudomonadales</taxon>
        <taxon>Pseudomonadaceae</taxon>
        <taxon>Pseudomonas</taxon>
    </lineage>
</organism>
<evidence type="ECO:0000313" key="1">
    <source>
        <dbReference type="EMBL" id="MDA7024975.1"/>
    </source>
</evidence>
<dbReference type="RefSeq" id="WP_271351392.1">
    <property type="nucleotide sequence ID" value="NZ_JAQJVI010000079.1"/>
</dbReference>
<dbReference type="Proteomes" id="UP001212337">
    <property type="component" value="Unassembled WGS sequence"/>
</dbReference>
<reference evidence="1 2" key="1">
    <citation type="submission" date="2023-01" db="EMBL/GenBank/DDBJ databases">
        <title>Effects of deletion of Siderophore biosynthase gene in Pseudomonas fragi on quorum sensing and spoliage ability.</title>
        <authorList>
            <person name="Cui F."/>
            <person name="Wang D."/>
            <person name="Liu J."/>
            <person name="Wang Q."/>
            <person name="Li T."/>
            <person name="Li J."/>
        </authorList>
    </citation>
    <scope>NUCLEOTIDE SEQUENCE [LARGE SCALE GENOMIC DNA]</scope>
    <source>
        <strain evidence="1 2">MS-10</strain>
    </source>
</reference>
<sequence>MPTASIDLVKRSNAKLLSRSEAVVASRSSSLTQDMLNSFFKKAFLRLQK</sequence>
<comment type="caution">
    <text evidence="1">The sequence shown here is derived from an EMBL/GenBank/DDBJ whole genome shotgun (WGS) entry which is preliminary data.</text>
</comment>
<accession>A0ABT4WY55</accession>
<proteinExistence type="predicted"/>